<feature type="domain" description="HTH araC/xylS-type" evidence="2">
    <location>
        <begin position="248"/>
        <end position="331"/>
    </location>
</feature>
<dbReference type="GO" id="GO:0005829">
    <property type="term" value="C:cytosol"/>
    <property type="evidence" value="ECO:0007669"/>
    <property type="project" value="TreeGrafter"/>
</dbReference>
<dbReference type="InterPro" id="IPR032687">
    <property type="entry name" value="AraC-type_N"/>
</dbReference>
<organism evidence="3 4">
    <name type="scientific">Bacterioplanes sanyensis</name>
    <dbReference type="NCBI Taxonomy" id="1249553"/>
    <lineage>
        <taxon>Bacteria</taxon>
        <taxon>Pseudomonadati</taxon>
        <taxon>Pseudomonadota</taxon>
        <taxon>Gammaproteobacteria</taxon>
        <taxon>Oceanospirillales</taxon>
        <taxon>Oceanospirillaceae</taxon>
        <taxon>Bacterioplanes</taxon>
    </lineage>
</organism>
<gene>
    <name evidence="3" type="ORF">CHH28_12855</name>
</gene>
<evidence type="ECO:0000313" key="4">
    <source>
        <dbReference type="Proteomes" id="UP000202440"/>
    </source>
</evidence>
<proteinExistence type="predicted"/>
<sequence length="337" mass="38121">MRGNPLQIEHTGTTVAFIAVVDLARQLLQRRLVSAVQLADVDAALPEWVAALQQQGADRHWLYRTLPEEYLLQLWQLADNLGGPCLGLELGAEVNRAAQGVLAYRVERSDTLGAALEVFAQHIALMNPAERWQIDHSDSTVTLLLHCPEVYPRMARERSVVALQAWASDLCGSELQPLAWFFPWQDGQTQCQWLADYSSADWVRSSGYGLCFAREVLSLQLTSADAYLSAVLDREIQALAKPQHSLNARVLSLLASDLSRFSQAQAVAQQLAMSRASLYRQLKREGFQFRQLLDQQRQQQWRQWRHRVDAISMAERLGFADVSGLYKAQKRWQAAEH</sequence>
<dbReference type="AlphaFoldDB" id="A0A222FKD7"/>
<name>A0A222FKD7_9GAMM</name>
<dbReference type="PROSITE" id="PS01124">
    <property type="entry name" value="HTH_ARAC_FAMILY_2"/>
    <property type="match status" value="1"/>
</dbReference>
<dbReference type="GO" id="GO:0003700">
    <property type="term" value="F:DNA-binding transcription factor activity"/>
    <property type="evidence" value="ECO:0007669"/>
    <property type="project" value="InterPro"/>
</dbReference>
<protein>
    <recommendedName>
        <fullName evidence="2">HTH araC/xylS-type domain-containing protein</fullName>
    </recommendedName>
</protein>
<keyword evidence="4" id="KW-1185">Reference proteome</keyword>
<reference evidence="3 4" key="1">
    <citation type="submission" date="2017-07" db="EMBL/GenBank/DDBJ databases">
        <title>Annotated genome sequence of Bacterioplanes sanyensis isolated from Red Sea.</title>
        <authorList>
            <person name="Rehman Z.U."/>
        </authorList>
    </citation>
    <scope>NUCLEOTIDE SEQUENCE [LARGE SCALE GENOMIC DNA]</scope>
    <source>
        <strain evidence="3 4">NV9</strain>
    </source>
</reference>
<dbReference type="PANTHER" id="PTHR47894">
    <property type="entry name" value="HTH-TYPE TRANSCRIPTIONAL REGULATOR GADX"/>
    <property type="match status" value="1"/>
</dbReference>
<accession>A0A222FKD7</accession>
<dbReference type="KEGG" id="bsan:CHH28_12855"/>
<dbReference type="InterPro" id="IPR018060">
    <property type="entry name" value="HTH_AraC"/>
</dbReference>
<dbReference type="EMBL" id="CP022530">
    <property type="protein sequence ID" value="ASP39507.1"/>
    <property type="molecule type" value="Genomic_DNA"/>
</dbReference>
<dbReference type="Gene3D" id="1.10.10.60">
    <property type="entry name" value="Homeodomain-like"/>
    <property type="match status" value="1"/>
</dbReference>
<dbReference type="Proteomes" id="UP000202440">
    <property type="component" value="Chromosome"/>
</dbReference>
<evidence type="ECO:0000313" key="3">
    <source>
        <dbReference type="EMBL" id="ASP39507.1"/>
    </source>
</evidence>
<keyword evidence="1" id="KW-0238">DNA-binding</keyword>
<dbReference type="Pfam" id="PF12625">
    <property type="entry name" value="Arabinose_bd"/>
    <property type="match status" value="1"/>
</dbReference>
<dbReference type="PANTHER" id="PTHR47894:SF1">
    <property type="entry name" value="HTH-TYPE TRANSCRIPTIONAL REGULATOR VQSM"/>
    <property type="match status" value="1"/>
</dbReference>
<evidence type="ECO:0000259" key="2">
    <source>
        <dbReference type="PROSITE" id="PS01124"/>
    </source>
</evidence>
<evidence type="ECO:0000256" key="1">
    <source>
        <dbReference type="ARBA" id="ARBA00023125"/>
    </source>
</evidence>
<dbReference type="GO" id="GO:0000976">
    <property type="term" value="F:transcription cis-regulatory region binding"/>
    <property type="evidence" value="ECO:0007669"/>
    <property type="project" value="TreeGrafter"/>
</dbReference>